<evidence type="ECO:0000256" key="4">
    <source>
        <dbReference type="ARBA" id="ARBA00022692"/>
    </source>
</evidence>
<keyword evidence="9" id="KW-0614">Plasmid</keyword>
<reference evidence="9 10" key="1">
    <citation type="submission" date="2022-03" db="EMBL/GenBank/DDBJ databases">
        <title>Rhizobium SSM4.3 sp. nov., isolated from Sediment (Gouqi Island).</title>
        <authorList>
            <person name="Chen G."/>
        </authorList>
    </citation>
    <scope>NUCLEOTIDE SEQUENCE [LARGE SCALE GENOMIC DNA]</scope>
    <source>
        <strain evidence="9 10">SSM4.3</strain>
        <plasmid evidence="9">unnamed</plasmid>
    </source>
</reference>
<evidence type="ECO:0000256" key="5">
    <source>
        <dbReference type="ARBA" id="ARBA00022989"/>
    </source>
</evidence>
<keyword evidence="10" id="KW-1185">Reference proteome</keyword>
<feature type="transmembrane region" description="Helical" evidence="8">
    <location>
        <begin position="139"/>
        <end position="158"/>
    </location>
</feature>
<evidence type="ECO:0000256" key="6">
    <source>
        <dbReference type="ARBA" id="ARBA00023136"/>
    </source>
</evidence>
<evidence type="ECO:0000256" key="1">
    <source>
        <dbReference type="ARBA" id="ARBA00004651"/>
    </source>
</evidence>
<feature type="transmembrane region" description="Helical" evidence="8">
    <location>
        <begin position="178"/>
        <end position="200"/>
    </location>
</feature>
<dbReference type="InterPro" id="IPR018584">
    <property type="entry name" value="GT87"/>
</dbReference>
<comment type="subcellular location">
    <subcellularLocation>
        <location evidence="1">Cell membrane</location>
        <topology evidence="1">Multi-pass membrane protein</topology>
    </subcellularLocation>
</comment>
<evidence type="ECO:0000256" key="3">
    <source>
        <dbReference type="ARBA" id="ARBA00022679"/>
    </source>
</evidence>
<keyword evidence="5 8" id="KW-1133">Transmembrane helix</keyword>
<gene>
    <name evidence="9" type="ORF">MKJ03_09870</name>
</gene>
<feature type="transmembrane region" description="Helical" evidence="8">
    <location>
        <begin position="207"/>
        <end position="230"/>
    </location>
</feature>
<feature type="transmembrane region" description="Helical" evidence="8">
    <location>
        <begin position="374"/>
        <end position="392"/>
    </location>
</feature>
<evidence type="ECO:0000256" key="7">
    <source>
        <dbReference type="ARBA" id="ARBA00024033"/>
    </source>
</evidence>
<keyword evidence="6 8" id="KW-0472">Membrane</keyword>
<evidence type="ECO:0000256" key="8">
    <source>
        <dbReference type="SAM" id="Phobius"/>
    </source>
</evidence>
<organism evidence="9 10">
    <name type="scientific">Peteryoungia algae</name>
    <dbReference type="NCBI Taxonomy" id="2919917"/>
    <lineage>
        <taxon>Bacteria</taxon>
        <taxon>Pseudomonadati</taxon>
        <taxon>Pseudomonadota</taxon>
        <taxon>Alphaproteobacteria</taxon>
        <taxon>Hyphomicrobiales</taxon>
        <taxon>Rhizobiaceae</taxon>
        <taxon>Peteryoungia</taxon>
    </lineage>
</organism>
<dbReference type="Pfam" id="PF09594">
    <property type="entry name" value="GT87"/>
    <property type="match status" value="1"/>
</dbReference>
<proteinExistence type="inferred from homology"/>
<feature type="transmembrane region" description="Helical" evidence="8">
    <location>
        <begin position="277"/>
        <end position="295"/>
    </location>
</feature>
<dbReference type="EMBL" id="JALAYX010000002">
    <property type="protein sequence ID" value="MCJ8238637.1"/>
    <property type="molecule type" value="Genomic_DNA"/>
</dbReference>
<comment type="similarity">
    <text evidence="7">Belongs to the glycosyltransferase 87 family.</text>
</comment>
<comment type="caution">
    <text evidence="9">The sequence shown here is derived from an EMBL/GenBank/DDBJ whole genome shotgun (WGS) entry which is preliminary data.</text>
</comment>
<geneLocation type="plasmid" evidence="9">
    <name>unnamed</name>
</geneLocation>
<keyword evidence="4 8" id="KW-0812">Transmembrane</keyword>
<protein>
    <submittedName>
        <fullName evidence="9">DUF2029 domain-containing protein</fullName>
    </submittedName>
</protein>
<accession>A0ABT0CZN5</accession>
<feature type="transmembrane region" description="Helical" evidence="8">
    <location>
        <begin position="302"/>
        <end position="320"/>
    </location>
</feature>
<keyword evidence="2" id="KW-1003">Cell membrane</keyword>
<evidence type="ECO:0000313" key="10">
    <source>
        <dbReference type="Proteomes" id="UP001522662"/>
    </source>
</evidence>
<dbReference type="Proteomes" id="UP001522662">
    <property type="component" value="Unassembled WGS sequence"/>
</dbReference>
<name>A0ABT0CZN5_9HYPH</name>
<dbReference type="RefSeq" id="WP_245136445.1">
    <property type="nucleotide sequence ID" value="NZ_CP128477.1"/>
</dbReference>
<evidence type="ECO:0000313" key="9">
    <source>
        <dbReference type="EMBL" id="MCJ8238637.1"/>
    </source>
</evidence>
<keyword evidence="3" id="KW-0808">Transferase</keyword>
<evidence type="ECO:0000256" key="2">
    <source>
        <dbReference type="ARBA" id="ARBA00022475"/>
    </source>
</evidence>
<feature type="transmembrane region" description="Helical" evidence="8">
    <location>
        <begin position="350"/>
        <end position="368"/>
    </location>
</feature>
<feature type="transmembrane region" description="Helical" evidence="8">
    <location>
        <begin position="99"/>
        <end position="127"/>
    </location>
</feature>
<sequence length="401" mass="43951">MERQPVRNAMDDKMPLLVLAWAMLIVLVTLFVLNASGYQGAQRLLSIDKDYANYWLASRLMLEGKVMNLFLGHDIYFAEMQAVFGPYYPWRSWSYPPSYLLLIFPLGLMPYGLSMLVFFAVTLAFYFHAISLLVQRVSPLAVVLLVPFILGNILYGQNGFMTGALILYGLGLRDRHPILAGLAIGLLTVKPQLGLLFPLLLLYERRWLVLATAAATTIALLMMSALLFGLESWIGFFQHTVPHQSLVMQALSGGFLDLLASAYGQARLVGLPFNEAIIWHGAFAVLVFGLWLWSLPRVKDPLGRAYCFAAAGILVTPYSLAYDLGATSALAALVASHISAHGAPANPKRLVFGLVATLPLLQLLIVWATDVSSSFILLFVGMLIVVFAAGAAHRGQVPVSH</sequence>